<dbReference type="PROSITE" id="PS00844">
    <property type="entry name" value="DALA_DALA_LIGASE_2"/>
    <property type="match status" value="1"/>
</dbReference>
<feature type="active site" evidence="11">
    <location>
        <position position="155"/>
    </location>
</feature>
<dbReference type="InterPro" id="IPR011095">
    <property type="entry name" value="Dala_Dala_lig_C"/>
</dbReference>
<protein>
    <recommendedName>
        <fullName evidence="10">D-alanine--D-alanine ligase</fullName>
        <ecNumber evidence="10">6.3.2.4</ecNumber>
    </recommendedName>
    <alternativeName>
        <fullName evidence="10">D-Ala-D-Ala ligase</fullName>
    </alternativeName>
    <alternativeName>
        <fullName evidence="10">D-alanylalanine synthetase</fullName>
    </alternativeName>
</protein>
<evidence type="ECO:0000256" key="11">
    <source>
        <dbReference type="PIRSR" id="PIRSR039102-1"/>
    </source>
</evidence>
<comment type="caution">
    <text evidence="15">The sequence shown here is derived from an EMBL/GenBank/DDBJ whole genome shotgun (WGS) entry which is preliminary data.</text>
</comment>
<dbReference type="Pfam" id="PF07478">
    <property type="entry name" value="Dala_Dala_lig_C"/>
    <property type="match status" value="1"/>
</dbReference>
<keyword evidence="12" id="KW-0479">Metal-binding</keyword>
<dbReference type="UniPathway" id="UPA00219"/>
<comment type="pathway">
    <text evidence="10">Cell wall biogenesis; peptidoglycan biosynthesis.</text>
</comment>
<dbReference type="InterPro" id="IPR011761">
    <property type="entry name" value="ATP-grasp"/>
</dbReference>
<dbReference type="Proteomes" id="UP000177043">
    <property type="component" value="Unassembled WGS sequence"/>
</dbReference>
<keyword evidence="5 13" id="KW-0547">Nucleotide-binding</keyword>
<comment type="cofactor">
    <cofactor evidence="12">
        <name>Mg(2+)</name>
        <dbReference type="ChEBI" id="CHEBI:18420"/>
    </cofactor>
    <cofactor evidence="12">
        <name>Mn(2+)</name>
        <dbReference type="ChEBI" id="CHEBI:29035"/>
    </cofactor>
    <text evidence="12">Binds 2 magnesium or manganese ions per subunit.</text>
</comment>
<feature type="active site" evidence="11">
    <location>
        <position position="15"/>
    </location>
</feature>
<dbReference type="GO" id="GO:0071555">
    <property type="term" value="P:cell wall organization"/>
    <property type="evidence" value="ECO:0007669"/>
    <property type="project" value="UniProtKB-KW"/>
</dbReference>
<name>A0A1G2QEU4_9BACT</name>
<keyword evidence="7 10" id="KW-0133">Cell shape</keyword>
<dbReference type="InterPro" id="IPR000291">
    <property type="entry name" value="D-Ala_lig_Van_CS"/>
</dbReference>
<comment type="subcellular location">
    <subcellularLocation>
        <location evidence="1 10">Cytoplasm</location>
    </subcellularLocation>
</comment>
<feature type="binding site" evidence="12">
    <location>
        <position position="269"/>
    </location>
    <ligand>
        <name>Mg(2+)</name>
        <dbReference type="ChEBI" id="CHEBI:18420"/>
        <label>1</label>
    </ligand>
</feature>
<dbReference type="SUPFAM" id="SSF56059">
    <property type="entry name" value="Glutathione synthetase ATP-binding domain-like"/>
    <property type="match status" value="1"/>
</dbReference>
<dbReference type="GO" id="GO:0005524">
    <property type="term" value="F:ATP binding"/>
    <property type="evidence" value="ECO:0007669"/>
    <property type="project" value="UniProtKB-UniRule"/>
</dbReference>
<evidence type="ECO:0000256" key="10">
    <source>
        <dbReference type="HAMAP-Rule" id="MF_00047"/>
    </source>
</evidence>
<reference evidence="15 16" key="1">
    <citation type="journal article" date="2016" name="Nat. Commun.">
        <title>Thousands of microbial genomes shed light on interconnected biogeochemical processes in an aquifer system.</title>
        <authorList>
            <person name="Anantharaman K."/>
            <person name="Brown C.T."/>
            <person name="Hug L.A."/>
            <person name="Sharon I."/>
            <person name="Castelle C.J."/>
            <person name="Probst A.J."/>
            <person name="Thomas B.C."/>
            <person name="Singh A."/>
            <person name="Wilkins M.J."/>
            <person name="Karaoz U."/>
            <person name="Brodie E.L."/>
            <person name="Williams K.H."/>
            <person name="Hubbard S.S."/>
            <person name="Banfield J.F."/>
        </authorList>
    </citation>
    <scope>NUCLEOTIDE SEQUENCE [LARGE SCALE GENOMIC DNA]</scope>
</reference>
<dbReference type="EC" id="6.3.2.4" evidence="10"/>
<dbReference type="EMBL" id="MHTJ01000003">
    <property type="protein sequence ID" value="OHA58599.1"/>
    <property type="molecule type" value="Genomic_DNA"/>
</dbReference>
<dbReference type="GO" id="GO:0008360">
    <property type="term" value="P:regulation of cell shape"/>
    <property type="evidence" value="ECO:0007669"/>
    <property type="project" value="UniProtKB-KW"/>
</dbReference>
<organism evidence="15 16">
    <name type="scientific">Candidatus Vogelbacteria bacterium RIFOXYD1_FULL_44_32</name>
    <dbReference type="NCBI Taxonomy" id="1802438"/>
    <lineage>
        <taxon>Bacteria</taxon>
        <taxon>Candidatus Vogeliibacteriota</taxon>
    </lineage>
</organism>
<keyword evidence="12" id="KW-0464">Manganese</keyword>
<keyword evidence="4 10" id="KW-0436">Ligase</keyword>
<dbReference type="STRING" id="1802438.A2571_02405"/>
<dbReference type="InterPro" id="IPR011127">
    <property type="entry name" value="Dala_Dala_lig_N"/>
</dbReference>
<dbReference type="Pfam" id="PF01820">
    <property type="entry name" value="Dala_Dala_lig_N"/>
    <property type="match status" value="2"/>
</dbReference>
<comment type="function">
    <text evidence="10">Cell wall formation.</text>
</comment>
<dbReference type="NCBIfam" id="NF002378">
    <property type="entry name" value="PRK01372.1"/>
    <property type="match status" value="1"/>
</dbReference>
<dbReference type="AlphaFoldDB" id="A0A1G2QEU4"/>
<proteinExistence type="inferred from homology"/>
<keyword evidence="8 10" id="KW-0573">Peptidoglycan synthesis</keyword>
<feature type="binding site" evidence="12">
    <location>
        <position position="283"/>
    </location>
    <ligand>
        <name>Mg(2+)</name>
        <dbReference type="ChEBI" id="CHEBI:18420"/>
        <label>2</label>
    </ligand>
</feature>
<feature type="binding site" evidence="12">
    <location>
        <position position="281"/>
    </location>
    <ligand>
        <name>Mg(2+)</name>
        <dbReference type="ChEBI" id="CHEBI:18420"/>
        <label>2</label>
    </ligand>
</feature>
<dbReference type="PANTHER" id="PTHR23132">
    <property type="entry name" value="D-ALANINE--D-ALANINE LIGASE"/>
    <property type="match status" value="1"/>
</dbReference>
<feature type="domain" description="ATP-grasp" evidence="14">
    <location>
        <begin position="110"/>
        <end position="314"/>
    </location>
</feature>
<evidence type="ECO:0000256" key="9">
    <source>
        <dbReference type="ARBA" id="ARBA00023316"/>
    </source>
</evidence>
<gene>
    <name evidence="10" type="primary">ddl</name>
    <name evidence="15" type="ORF">A2571_02405</name>
</gene>
<evidence type="ECO:0000256" key="2">
    <source>
        <dbReference type="ARBA" id="ARBA00010871"/>
    </source>
</evidence>
<dbReference type="PIRSF" id="PIRSF039102">
    <property type="entry name" value="Ddl/VanB"/>
    <property type="match status" value="1"/>
</dbReference>
<dbReference type="HAMAP" id="MF_00047">
    <property type="entry name" value="Dala_Dala_lig"/>
    <property type="match status" value="1"/>
</dbReference>
<evidence type="ECO:0000256" key="5">
    <source>
        <dbReference type="ARBA" id="ARBA00022741"/>
    </source>
</evidence>
<evidence type="ECO:0000313" key="16">
    <source>
        <dbReference type="Proteomes" id="UP000177043"/>
    </source>
</evidence>
<evidence type="ECO:0000256" key="7">
    <source>
        <dbReference type="ARBA" id="ARBA00022960"/>
    </source>
</evidence>
<evidence type="ECO:0000256" key="1">
    <source>
        <dbReference type="ARBA" id="ARBA00004496"/>
    </source>
</evidence>
<evidence type="ECO:0000256" key="4">
    <source>
        <dbReference type="ARBA" id="ARBA00022598"/>
    </source>
</evidence>
<feature type="active site" evidence="11">
    <location>
        <position position="292"/>
    </location>
</feature>
<keyword evidence="9 10" id="KW-0961">Cell wall biogenesis/degradation</keyword>
<evidence type="ECO:0000259" key="14">
    <source>
        <dbReference type="PROSITE" id="PS50975"/>
    </source>
</evidence>
<feature type="binding site" evidence="12">
    <location>
        <position position="281"/>
    </location>
    <ligand>
        <name>Mg(2+)</name>
        <dbReference type="ChEBI" id="CHEBI:18420"/>
        <label>1</label>
    </ligand>
</feature>
<keyword evidence="6 13" id="KW-0067">ATP-binding</keyword>
<dbReference type="Gene3D" id="3.40.50.20">
    <property type="match status" value="1"/>
</dbReference>
<evidence type="ECO:0000256" key="6">
    <source>
        <dbReference type="ARBA" id="ARBA00022840"/>
    </source>
</evidence>
<dbReference type="Gene3D" id="3.30.1490.20">
    <property type="entry name" value="ATP-grasp fold, A domain"/>
    <property type="match status" value="1"/>
</dbReference>
<dbReference type="InterPro" id="IPR016185">
    <property type="entry name" value="PreATP-grasp_dom_sf"/>
</dbReference>
<dbReference type="SUPFAM" id="SSF52440">
    <property type="entry name" value="PreATP-grasp domain"/>
    <property type="match status" value="1"/>
</dbReference>
<evidence type="ECO:0000256" key="3">
    <source>
        <dbReference type="ARBA" id="ARBA00022490"/>
    </source>
</evidence>
<sequence>MKTRVAVIRGGKGAEYEVSLKSGASVLSALPEDNYQPVDVLITRDGQWHAGGLPIRPQDLSRFADVAFIALHGEYGEDGTIQKILDDLNFSYTGSGHIASALGMDKVASKKIFAEAGIKVPYGLLLSRAEITEAAKNIFNKIPPPWVIKPNDKGSSVGLYFARTFAELAGAIDQAFREADSVLVEEYIRGREATCGVIDDFRREKFYALLPIEIVHPATCPVWNYQDKYSGATQELCPGRFSDEESQEIQKSARLIHEVLALRHYSRSDFIISPRGVYALEVNTLPGLTPESLLPKSISAVGCDYGHFLDHLVTLALSDRKGMMA</sequence>
<dbReference type="GO" id="GO:0046872">
    <property type="term" value="F:metal ion binding"/>
    <property type="evidence" value="ECO:0007669"/>
    <property type="project" value="UniProtKB-KW"/>
</dbReference>
<evidence type="ECO:0000313" key="15">
    <source>
        <dbReference type="EMBL" id="OHA58599.1"/>
    </source>
</evidence>
<dbReference type="GO" id="GO:0008716">
    <property type="term" value="F:D-alanine-D-alanine ligase activity"/>
    <property type="evidence" value="ECO:0007669"/>
    <property type="project" value="UniProtKB-UniRule"/>
</dbReference>
<keyword evidence="12" id="KW-0460">Magnesium</keyword>
<keyword evidence="3 10" id="KW-0963">Cytoplasm</keyword>
<evidence type="ECO:0000256" key="8">
    <source>
        <dbReference type="ARBA" id="ARBA00022984"/>
    </source>
</evidence>
<evidence type="ECO:0000256" key="12">
    <source>
        <dbReference type="PIRSR" id="PIRSR039102-3"/>
    </source>
</evidence>
<comment type="similarity">
    <text evidence="2 10">Belongs to the D-alanine--D-alanine ligase family.</text>
</comment>
<accession>A0A1G2QEU4</accession>
<dbReference type="InterPro" id="IPR013815">
    <property type="entry name" value="ATP_grasp_subdomain_1"/>
</dbReference>
<dbReference type="Gene3D" id="3.30.470.20">
    <property type="entry name" value="ATP-grasp fold, B domain"/>
    <property type="match status" value="1"/>
</dbReference>
<dbReference type="PROSITE" id="PS50975">
    <property type="entry name" value="ATP_GRASP"/>
    <property type="match status" value="1"/>
</dbReference>
<dbReference type="PANTHER" id="PTHR23132:SF23">
    <property type="entry name" value="D-ALANINE--D-ALANINE LIGASE B"/>
    <property type="match status" value="1"/>
</dbReference>
<dbReference type="GO" id="GO:0009252">
    <property type="term" value="P:peptidoglycan biosynthetic process"/>
    <property type="evidence" value="ECO:0007669"/>
    <property type="project" value="UniProtKB-UniRule"/>
</dbReference>
<dbReference type="InterPro" id="IPR005905">
    <property type="entry name" value="D_ala_D_ala"/>
</dbReference>
<evidence type="ECO:0000256" key="13">
    <source>
        <dbReference type="PROSITE-ProRule" id="PRU00409"/>
    </source>
</evidence>
<comment type="catalytic activity">
    <reaction evidence="10">
        <text>2 D-alanine + ATP = D-alanyl-D-alanine + ADP + phosphate + H(+)</text>
        <dbReference type="Rhea" id="RHEA:11224"/>
        <dbReference type="ChEBI" id="CHEBI:15378"/>
        <dbReference type="ChEBI" id="CHEBI:30616"/>
        <dbReference type="ChEBI" id="CHEBI:43474"/>
        <dbReference type="ChEBI" id="CHEBI:57416"/>
        <dbReference type="ChEBI" id="CHEBI:57822"/>
        <dbReference type="ChEBI" id="CHEBI:456216"/>
        <dbReference type="EC" id="6.3.2.4"/>
    </reaction>
</comment>
<dbReference type="GO" id="GO:0005737">
    <property type="term" value="C:cytoplasm"/>
    <property type="evidence" value="ECO:0007669"/>
    <property type="project" value="UniProtKB-SubCell"/>
</dbReference>